<keyword evidence="6" id="KW-1185">Reference proteome</keyword>
<evidence type="ECO:0000256" key="4">
    <source>
        <dbReference type="ARBA" id="ARBA00023098"/>
    </source>
</evidence>
<reference evidence="7" key="1">
    <citation type="submission" date="2025-08" db="UniProtKB">
        <authorList>
            <consortium name="RefSeq"/>
        </authorList>
    </citation>
    <scope>IDENTIFICATION</scope>
    <source>
        <strain evidence="7">Wakin</strain>
        <tissue evidence="7">Muscle</tissue>
    </source>
</reference>
<dbReference type="InterPro" id="IPR051496">
    <property type="entry name" value="H-rev107_PLA/AT"/>
</dbReference>
<dbReference type="GO" id="GO:0008970">
    <property type="term" value="F:phospholipase A1 activity"/>
    <property type="evidence" value="ECO:0007669"/>
    <property type="project" value="TreeGrafter"/>
</dbReference>
<accession>A0A6P6RKH2</accession>
<feature type="non-terminal residue" evidence="7">
    <location>
        <position position="1"/>
    </location>
</feature>
<comment type="similarity">
    <text evidence="1">Belongs to the H-rev107 family.</text>
</comment>
<dbReference type="GO" id="GO:0016410">
    <property type="term" value="F:N-acyltransferase activity"/>
    <property type="evidence" value="ECO:0007669"/>
    <property type="project" value="TreeGrafter"/>
</dbReference>
<dbReference type="PANTHER" id="PTHR13943">
    <property type="entry name" value="HRAS-LIKE SUPPRESSOR - RELATED"/>
    <property type="match status" value="1"/>
</dbReference>
<dbReference type="InterPro" id="IPR007053">
    <property type="entry name" value="LRAT_dom"/>
</dbReference>
<keyword evidence="2" id="KW-0808">Transferase</keyword>
<feature type="domain" description="LRAT" evidence="5">
    <location>
        <begin position="1"/>
        <end position="113"/>
    </location>
</feature>
<name>A0A6P6RKH2_CARAU</name>
<dbReference type="GO" id="GO:0005737">
    <property type="term" value="C:cytoplasm"/>
    <property type="evidence" value="ECO:0007669"/>
    <property type="project" value="TreeGrafter"/>
</dbReference>
<keyword evidence="4" id="KW-0443">Lipid metabolism</keyword>
<dbReference type="GeneID" id="113120199"/>
<dbReference type="OrthoDB" id="421951at2759"/>
<organism evidence="6 7">
    <name type="scientific">Carassius auratus</name>
    <name type="common">Goldfish</name>
    <dbReference type="NCBI Taxonomy" id="7957"/>
    <lineage>
        <taxon>Eukaryota</taxon>
        <taxon>Metazoa</taxon>
        <taxon>Chordata</taxon>
        <taxon>Craniata</taxon>
        <taxon>Vertebrata</taxon>
        <taxon>Euteleostomi</taxon>
        <taxon>Actinopterygii</taxon>
        <taxon>Neopterygii</taxon>
        <taxon>Teleostei</taxon>
        <taxon>Ostariophysi</taxon>
        <taxon>Cypriniformes</taxon>
        <taxon>Cyprinidae</taxon>
        <taxon>Cyprininae</taxon>
        <taxon>Carassius</taxon>
    </lineage>
</organism>
<protein>
    <submittedName>
        <fullName evidence="7">HRAS-like suppressor 3</fullName>
    </submittedName>
</protein>
<evidence type="ECO:0000313" key="7">
    <source>
        <dbReference type="RefSeq" id="XP_026145922.1"/>
    </source>
</evidence>
<dbReference type="KEGG" id="caua:113120199"/>
<evidence type="ECO:0000256" key="1">
    <source>
        <dbReference type="ARBA" id="ARBA00007824"/>
    </source>
</evidence>
<evidence type="ECO:0000259" key="5">
    <source>
        <dbReference type="PROSITE" id="PS51934"/>
    </source>
</evidence>
<keyword evidence="3" id="KW-0378">Hydrolase</keyword>
<dbReference type="Pfam" id="PF04970">
    <property type="entry name" value="LRAT"/>
    <property type="match status" value="1"/>
</dbReference>
<dbReference type="Gene3D" id="3.90.1720.10">
    <property type="entry name" value="endopeptidase domain like (from Nostoc punctiforme)"/>
    <property type="match status" value="1"/>
</dbReference>
<evidence type="ECO:0000256" key="2">
    <source>
        <dbReference type="ARBA" id="ARBA00022679"/>
    </source>
</evidence>
<dbReference type="PANTHER" id="PTHR13943:SF31">
    <property type="entry name" value="PHOSPHOLIPASE A AND ACYLTRANSFERASE 3"/>
    <property type="match status" value="1"/>
</dbReference>
<dbReference type="Proteomes" id="UP000515129">
    <property type="component" value="Chromosome 19"/>
</dbReference>
<proteinExistence type="inferred from homology"/>
<evidence type="ECO:0000256" key="3">
    <source>
        <dbReference type="ARBA" id="ARBA00022801"/>
    </source>
</evidence>
<dbReference type="PROSITE" id="PS51934">
    <property type="entry name" value="LRAT"/>
    <property type="match status" value="1"/>
</dbReference>
<dbReference type="RefSeq" id="XP_026145922.1">
    <property type="nucleotide sequence ID" value="XM_026290137.1"/>
</dbReference>
<evidence type="ECO:0000313" key="6">
    <source>
        <dbReference type="Proteomes" id="UP000515129"/>
    </source>
</evidence>
<dbReference type="AlphaFoldDB" id="A0A6P6RKH2"/>
<dbReference type="GO" id="GO:0070292">
    <property type="term" value="P:N-acylphosphatidylethanolamine metabolic process"/>
    <property type="evidence" value="ECO:0007669"/>
    <property type="project" value="TreeGrafter"/>
</dbReference>
<sequence>IEISRGLYKHWVIYVGYGYVIHHQSVPSVISFSVAVYSSTGDTMNKENLENVAGNEEYQINNQLDNKHEPRPIEDILQEAESLVGRGFSYNVATSNCEHFATMLRYSNTELNYTDATYKCLKVTGLETVN</sequence>
<gene>
    <name evidence="7" type="primary">LOC113120199</name>
</gene>
<dbReference type="GO" id="GO:0004623">
    <property type="term" value="F:phospholipase A2 activity"/>
    <property type="evidence" value="ECO:0007669"/>
    <property type="project" value="TreeGrafter"/>
</dbReference>